<name>A0A9N7TIB6_PLEPL</name>
<reference evidence="1" key="1">
    <citation type="submission" date="2020-03" db="EMBL/GenBank/DDBJ databases">
        <authorList>
            <person name="Weist P."/>
        </authorList>
    </citation>
    <scope>NUCLEOTIDE SEQUENCE</scope>
</reference>
<organism evidence="1 2">
    <name type="scientific">Pleuronectes platessa</name>
    <name type="common">European plaice</name>
    <dbReference type="NCBI Taxonomy" id="8262"/>
    <lineage>
        <taxon>Eukaryota</taxon>
        <taxon>Metazoa</taxon>
        <taxon>Chordata</taxon>
        <taxon>Craniata</taxon>
        <taxon>Vertebrata</taxon>
        <taxon>Euteleostomi</taxon>
        <taxon>Actinopterygii</taxon>
        <taxon>Neopterygii</taxon>
        <taxon>Teleostei</taxon>
        <taxon>Neoteleostei</taxon>
        <taxon>Acanthomorphata</taxon>
        <taxon>Carangaria</taxon>
        <taxon>Pleuronectiformes</taxon>
        <taxon>Pleuronectoidei</taxon>
        <taxon>Pleuronectidae</taxon>
        <taxon>Pleuronectes</taxon>
    </lineage>
</organism>
<dbReference type="AlphaFoldDB" id="A0A9N7TIB6"/>
<sequence>MGGARLPEKSHTDTGRTCNLHTKNDVIPLRSKTNPLLFGQADAAATEKPAPPSLSGHDYSLDFRNIRATRACNTVKVTPGASALGISAYATRWRGFRVRCEPGTSVTEEEVEKLYEDTVDDASTQNTEEEMQEISEQSDSTIALLQESKMREISQVFKIKLKKRKKLRPAQTKPQVDGDAV</sequence>
<dbReference type="Proteomes" id="UP001153269">
    <property type="component" value="Unassembled WGS sequence"/>
</dbReference>
<keyword evidence="2" id="KW-1185">Reference proteome</keyword>
<protein>
    <submittedName>
        <fullName evidence="1">Uncharacterized protein</fullName>
    </submittedName>
</protein>
<dbReference type="EMBL" id="CADEAL010000057">
    <property type="protein sequence ID" value="CAB1413495.1"/>
    <property type="molecule type" value="Genomic_DNA"/>
</dbReference>
<evidence type="ECO:0000313" key="2">
    <source>
        <dbReference type="Proteomes" id="UP001153269"/>
    </source>
</evidence>
<comment type="caution">
    <text evidence="1">The sequence shown here is derived from an EMBL/GenBank/DDBJ whole genome shotgun (WGS) entry which is preliminary data.</text>
</comment>
<accession>A0A9N7TIB6</accession>
<proteinExistence type="predicted"/>
<gene>
    <name evidence="1" type="ORF">PLEPLA_LOCUS1195</name>
</gene>
<evidence type="ECO:0000313" key="1">
    <source>
        <dbReference type="EMBL" id="CAB1413495.1"/>
    </source>
</evidence>